<proteinExistence type="predicted"/>
<comment type="caution">
    <text evidence="2">The sequence shown here is derived from an EMBL/GenBank/DDBJ whole genome shotgun (WGS) entry which is preliminary data.</text>
</comment>
<dbReference type="EMBL" id="BGPR01021936">
    <property type="protein sequence ID" value="GBN87727.1"/>
    <property type="molecule type" value="Genomic_DNA"/>
</dbReference>
<evidence type="ECO:0000313" key="2">
    <source>
        <dbReference type="EMBL" id="GBN87727.1"/>
    </source>
</evidence>
<dbReference type="AlphaFoldDB" id="A0A4Y2SHY0"/>
<sequence length="153" mass="18094">MATRTLKQIATDEGEKFPLATPVVETDFYVVDLVTGVDNEATAVEPQRLLVKLLEAGGMKLHKWSSKTRRLLQDVPQEDYYNMCHKKTITRCTTRRLLQDVPQEDYYKMYHKKTITRCTTRRLLQDLPQEDYYKMYHKKTITRCTTRRLGILF</sequence>
<organism evidence="2 3">
    <name type="scientific">Araneus ventricosus</name>
    <name type="common">Orbweaver spider</name>
    <name type="synonym">Epeira ventricosa</name>
    <dbReference type="NCBI Taxonomy" id="182803"/>
    <lineage>
        <taxon>Eukaryota</taxon>
        <taxon>Metazoa</taxon>
        <taxon>Ecdysozoa</taxon>
        <taxon>Arthropoda</taxon>
        <taxon>Chelicerata</taxon>
        <taxon>Arachnida</taxon>
        <taxon>Araneae</taxon>
        <taxon>Araneomorphae</taxon>
        <taxon>Entelegynae</taxon>
        <taxon>Araneoidea</taxon>
        <taxon>Araneidae</taxon>
        <taxon>Araneus</taxon>
    </lineage>
</organism>
<accession>A0A4Y2SHY0</accession>
<evidence type="ECO:0000313" key="1">
    <source>
        <dbReference type="EMBL" id="GBN87678.1"/>
    </source>
</evidence>
<name>A0A4Y2SHY0_ARAVE</name>
<reference evidence="2 3" key="1">
    <citation type="journal article" date="2019" name="Sci. Rep.">
        <title>Orb-weaving spider Araneus ventricosus genome elucidates the spidroin gene catalogue.</title>
        <authorList>
            <person name="Kono N."/>
            <person name="Nakamura H."/>
            <person name="Ohtoshi R."/>
            <person name="Moran D.A.P."/>
            <person name="Shinohara A."/>
            <person name="Yoshida Y."/>
            <person name="Fujiwara M."/>
            <person name="Mori M."/>
            <person name="Tomita M."/>
            <person name="Arakawa K."/>
        </authorList>
    </citation>
    <scope>NUCLEOTIDE SEQUENCE [LARGE SCALE GENOMIC DNA]</scope>
</reference>
<keyword evidence="3" id="KW-1185">Reference proteome</keyword>
<dbReference type="OrthoDB" id="8194935at2759"/>
<evidence type="ECO:0000313" key="3">
    <source>
        <dbReference type="Proteomes" id="UP000499080"/>
    </source>
</evidence>
<dbReference type="Proteomes" id="UP000499080">
    <property type="component" value="Unassembled WGS sequence"/>
</dbReference>
<gene>
    <name evidence="2" type="ORF">AVEN_262653_1</name>
    <name evidence="1" type="ORF">AVEN_79089_1</name>
</gene>
<dbReference type="EMBL" id="BGPR01021919">
    <property type="protein sequence ID" value="GBN87678.1"/>
    <property type="molecule type" value="Genomic_DNA"/>
</dbReference>
<protein>
    <submittedName>
        <fullName evidence="2">Uncharacterized protein</fullName>
    </submittedName>
</protein>